<dbReference type="EMBL" id="JAHLFS010000032">
    <property type="protein sequence ID" value="MBU3851569.1"/>
    <property type="molecule type" value="Genomic_DNA"/>
</dbReference>
<dbReference type="InterPro" id="IPR036263">
    <property type="entry name" value="Chorismate_II_sf"/>
</dbReference>
<dbReference type="PROSITE" id="PS51168">
    <property type="entry name" value="CHORISMATE_MUT_2"/>
    <property type="match status" value="1"/>
</dbReference>
<dbReference type="AlphaFoldDB" id="A0A948TIX2"/>
<sequence length="98" mass="11522">MDDLEKLYQQIDALDEQLTPLFAQRLKLARQIAQIKYARQLGIANRGREAQTIATQTMRVDTDLRPYLTDWYRDIILITKQCQAKLIKQLQDNEDQSL</sequence>
<name>A0A948TIX2_9LACO</name>
<comment type="caution">
    <text evidence="2">The sequence shown here is derived from an EMBL/GenBank/DDBJ whole genome shotgun (WGS) entry which is preliminary data.</text>
</comment>
<gene>
    <name evidence="2" type="ORF">H9901_02605</name>
</gene>
<dbReference type="InterPro" id="IPR036979">
    <property type="entry name" value="CM_dom_sf"/>
</dbReference>
<reference evidence="2" key="2">
    <citation type="submission" date="2021-04" db="EMBL/GenBank/DDBJ databases">
        <authorList>
            <person name="Gilroy R."/>
        </authorList>
    </citation>
    <scope>NUCLEOTIDE SEQUENCE</scope>
    <source>
        <strain evidence="2">F6-6636</strain>
    </source>
</reference>
<evidence type="ECO:0000313" key="2">
    <source>
        <dbReference type="EMBL" id="MBU3851569.1"/>
    </source>
</evidence>
<dbReference type="Proteomes" id="UP000777303">
    <property type="component" value="Unassembled WGS sequence"/>
</dbReference>
<dbReference type="InterPro" id="IPR002701">
    <property type="entry name" value="CM_II_prokaryot"/>
</dbReference>
<dbReference type="SMART" id="SM00830">
    <property type="entry name" value="CM_2"/>
    <property type="match status" value="1"/>
</dbReference>
<dbReference type="GO" id="GO:0004106">
    <property type="term" value="F:chorismate mutase activity"/>
    <property type="evidence" value="ECO:0007669"/>
    <property type="project" value="InterPro"/>
</dbReference>
<dbReference type="Gene3D" id="1.20.59.10">
    <property type="entry name" value="Chorismate mutase"/>
    <property type="match status" value="1"/>
</dbReference>
<proteinExistence type="predicted"/>
<feature type="domain" description="Chorismate mutase" evidence="1">
    <location>
        <begin position="1"/>
        <end position="87"/>
    </location>
</feature>
<dbReference type="SUPFAM" id="SSF48600">
    <property type="entry name" value="Chorismate mutase II"/>
    <property type="match status" value="1"/>
</dbReference>
<dbReference type="GO" id="GO:0046417">
    <property type="term" value="P:chorismate metabolic process"/>
    <property type="evidence" value="ECO:0007669"/>
    <property type="project" value="InterPro"/>
</dbReference>
<protein>
    <submittedName>
        <fullName evidence="2">Chorismate mutase</fullName>
    </submittedName>
</protein>
<accession>A0A948TIX2</accession>
<dbReference type="Pfam" id="PF01817">
    <property type="entry name" value="CM_2"/>
    <property type="match status" value="1"/>
</dbReference>
<evidence type="ECO:0000313" key="3">
    <source>
        <dbReference type="Proteomes" id="UP000777303"/>
    </source>
</evidence>
<evidence type="ECO:0000259" key="1">
    <source>
        <dbReference type="PROSITE" id="PS51168"/>
    </source>
</evidence>
<reference evidence="2" key="1">
    <citation type="journal article" date="2021" name="PeerJ">
        <title>Extensive microbial diversity within the chicken gut microbiome revealed by metagenomics and culture.</title>
        <authorList>
            <person name="Gilroy R."/>
            <person name="Ravi A."/>
            <person name="Getino M."/>
            <person name="Pursley I."/>
            <person name="Horton D.L."/>
            <person name="Alikhan N.F."/>
            <person name="Baker D."/>
            <person name="Gharbi K."/>
            <person name="Hall N."/>
            <person name="Watson M."/>
            <person name="Adriaenssens E.M."/>
            <person name="Foster-Nyarko E."/>
            <person name="Jarju S."/>
            <person name="Secka A."/>
            <person name="Antonio M."/>
            <person name="Oren A."/>
            <person name="Chaudhuri R.R."/>
            <person name="La Ragione R."/>
            <person name="Hildebrand F."/>
            <person name="Pallen M.J."/>
        </authorList>
    </citation>
    <scope>NUCLEOTIDE SEQUENCE</scope>
    <source>
        <strain evidence="2">F6-6636</strain>
    </source>
</reference>
<organism evidence="2 3">
    <name type="scientific">Candidatus Paralactobacillus gallistercoris</name>
    <dbReference type="NCBI Taxonomy" id="2838724"/>
    <lineage>
        <taxon>Bacteria</taxon>
        <taxon>Bacillati</taxon>
        <taxon>Bacillota</taxon>
        <taxon>Bacilli</taxon>
        <taxon>Lactobacillales</taxon>
        <taxon>Lactobacillaceae</taxon>
        <taxon>Lactobacillus</taxon>
    </lineage>
</organism>